<organism evidence="1 2">
    <name type="scientific">Edhazardia aedis (strain USNM 41457)</name>
    <name type="common">Microsporidian parasite</name>
    <dbReference type="NCBI Taxonomy" id="1003232"/>
    <lineage>
        <taxon>Eukaryota</taxon>
        <taxon>Fungi</taxon>
        <taxon>Fungi incertae sedis</taxon>
        <taxon>Microsporidia</taxon>
        <taxon>Edhazardia</taxon>
    </lineage>
</organism>
<reference evidence="2" key="2">
    <citation type="submission" date="2015-07" db="EMBL/GenBank/DDBJ databases">
        <title>Contrasting host-pathogen interactions and genome evolution in two generalist and specialist microsporidian pathogens of mosquitoes.</title>
        <authorList>
            <consortium name="The Broad Institute Genomics Platform"/>
            <consortium name="The Broad Institute Genome Sequencing Center for Infectious Disease"/>
            <person name="Cuomo C.A."/>
            <person name="Sanscrainte N.D."/>
            <person name="Goldberg J.M."/>
            <person name="Heiman D."/>
            <person name="Young S."/>
            <person name="Zeng Q."/>
            <person name="Becnel J.J."/>
            <person name="Birren B.W."/>
        </authorList>
    </citation>
    <scope>NUCLEOTIDE SEQUENCE [LARGE SCALE GENOMIC DNA]</scope>
    <source>
        <strain evidence="2">USNM 41457</strain>
    </source>
</reference>
<keyword evidence="2" id="KW-1185">Reference proteome</keyword>
<dbReference type="HOGENOM" id="CLU_241098_0_0_1"/>
<evidence type="ECO:0000313" key="2">
    <source>
        <dbReference type="Proteomes" id="UP000003163"/>
    </source>
</evidence>
<gene>
    <name evidence="1" type="ORF">EDEG_00360</name>
</gene>
<accession>J9D2G4</accession>
<dbReference type="InParanoid" id="J9D2G4"/>
<protein>
    <submittedName>
        <fullName evidence="1">Uncharacterized protein</fullName>
    </submittedName>
</protein>
<sequence length="1693" mass="198096">MLRRNAKSFKNTPINDFNFKHQVSSKNILEYNESVFLVKYSDDYTTHVKDAREDFKKFRNMAIDDPEYSIIYSRLKNAMERLLSGVFYDLTDCYLRSELQFMLKPIAFSNIKAFQKRRKKYLENLQQRKITKKNIPVEKIMHNFVLSNGNIHYNNTKENKIIGYYSAYQLYTTNDRKFIKNTDNINIISEYERQSKQYRTYFDSKTFFCEEQERPKWLTTDIIDQIACFIEERIPINLHSNIKNVIDETNSISSANYPVINDYEDIIINKGKKDTKYFNDLINQLDINSNFGKILNPSQSLKKCEDDANCFPVALKIRNINLDIDLHMPLACELSSLTNSAIEMGASCKSKETKSIDPNKILKQAAINTLVLGAKLENYRIGPNDKFKSDLIFDYKNIIFIVNIVKELEFKKDRKSFFEDVNNKNSESLNDHSTSKFDKYTISKNNFTNETKENALNFLSANIGFNCANIIYIRLKRDYLLNTESERYKLLRKFEINIDKNDMNFIYEKIKKQSSHLLSSPFYSIDTLDFFAQRFFPPQAKIFKIHRQAAKNALCKHIKNFKPKLQILTSEIKRRCFDLILSEFECKKDKVFDSEIKKFRGYISDCNKITEDEHLNHLKEIDKILKDNNNKENIIINGDIIGSLSTNIDYTKIGTDLIEIEYNEPEIHEVICHEKIIRENLRYSVVKEIRDFSNAPYISQFVNYTKKSSQDILELQMKRLCIKSAYYYDLNKNILAYKKRFYSSNQKLAPGIPIVTEKYSSIFNKNFIKGKIDLKHVVFLKSSNSEDLIELLLELSIYQELRIKKYIAMQLKRLLTPNKPQRIYNPDDKSKYYEICIKGQIQKNDCGVAYISYFEDKMLIRSEKWRTPDYNNFQVCDDKLVVFIAAIRKQGIKITTVKKIAILYGTLLSENSWGISKVLKTFRYVCHGFITNNPFLPRATQKFVDALRNDPGVRRSYAIIYDLLKNSDIDGQNTLLFKLPLSMIAWEVYLMNLCPKTIYGTKKHLFDVLKDLNAEIDLFDLNISDINGVYEDFERIIKIGRDKFTNVVKESGKKKFENRKKKLNDDNFSKYHSSIISNDFFQIKNGNNNMENVFDDKNTYPENLGGFDNEIFKKHNQYDLLNTDERIILKELEGLYYRHFGLIETLSNKTNNRFTFSPVSVLLVTEELDKIEMDFSKVEGYVPFIEELFKHKASFDSIKMQMVTADKSIYSLTEIFRSQSTSLIGFDLIDSTLIDLTMRMYTKDQHGGNREISIMSCEMRVLQIIAESFFKSLNAFIENEFSNESDKYDVFIEKTQNAFNSSNIFTCSIDQTRWGPNFNTLTFGLLALSCLGRTKEAYLPALIYFLSEFKVFEIPPWQIELYQFMNIGYSLPGRLGRNHMGQGIFNNASSAYHALVTKFIQNVAHDLFFSMFNNISWCVKKSDSFITSDDVAINEYIKIYPRSLDNNFKTHDMGTGINDIKEKKIYKNSMFLSNEIHNLVNQKYFIEPSMPAKNADVITKNLLLYSKEYVSTLTRKKITLKGDVIGHQNAAKIEKPCDYELVLNQFNKLIEFYYLYDQIIVYFGIKMSDYKNMYSYMLAEFNSQYVGKDFISYNDIKFISSYIFYLSAENVSIDILDAIYSFKATLNSGVTKESAICIAKMNFLNCLERWNIDFQKYNVVSDEQLEEGLIHLTEDGMEEFIEKHAEENAQDFV</sequence>
<reference evidence="1 2" key="1">
    <citation type="submission" date="2011-08" db="EMBL/GenBank/DDBJ databases">
        <authorList>
            <person name="Liu Z.J."/>
            <person name="Shi F.L."/>
            <person name="Lu J.Q."/>
            <person name="Li M."/>
            <person name="Wang Z.L."/>
        </authorList>
    </citation>
    <scope>NUCLEOTIDE SEQUENCE [LARGE SCALE GENOMIC DNA]</scope>
    <source>
        <strain evidence="1 2">USNM 41457</strain>
    </source>
</reference>
<dbReference type="Proteomes" id="UP000003163">
    <property type="component" value="Unassembled WGS sequence"/>
</dbReference>
<dbReference type="EMBL" id="AFBI03000004">
    <property type="protein sequence ID" value="EJW01769.1"/>
    <property type="molecule type" value="Genomic_DNA"/>
</dbReference>
<evidence type="ECO:0000313" key="1">
    <source>
        <dbReference type="EMBL" id="EJW01769.1"/>
    </source>
</evidence>
<name>J9D2G4_EDHAE</name>
<proteinExistence type="predicted"/>
<dbReference type="VEuPathDB" id="MicrosporidiaDB:EDEG_00360"/>
<comment type="caution">
    <text evidence="1">The sequence shown here is derived from an EMBL/GenBank/DDBJ whole genome shotgun (WGS) entry which is preliminary data.</text>
</comment>